<name>A0A7V5HYC3_UNCAE</name>
<evidence type="ECO:0000313" key="2">
    <source>
        <dbReference type="EMBL" id="HHF98200.1"/>
    </source>
</evidence>
<dbReference type="Gene3D" id="3.60.21.10">
    <property type="match status" value="1"/>
</dbReference>
<dbReference type="InterPro" id="IPR004843">
    <property type="entry name" value="Calcineurin-like_PHP"/>
</dbReference>
<protein>
    <submittedName>
        <fullName evidence="2">Metallophosphoesterase</fullName>
    </submittedName>
</protein>
<dbReference type="InterPro" id="IPR051693">
    <property type="entry name" value="UPF0046_metallophosphoest"/>
</dbReference>
<dbReference type="PANTHER" id="PTHR12905">
    <property type="entry name" value="METALLOPHOSPHOESTERASE"/>
    <property type="match status" value="1"/>
</dbReference>
<comment type="caution">
    <text evidence="2">The sequence shown here is derived from an EMBL/GenBank/DDBJ whole genome shotgun (WGS) entry which is preliminary data.</text>
</comment>
<feature type="domain" description="Calcineurin-like phosphoesterase" evidence="1">
    <location>
        <begin position="12"/>
        <end position="168"/>
    </location>
</feature>
<dbReference type="PANTHER" id="PTHR12905:SF0">
    <property type="entry name" value="CALCINEURIN-LIKE PHOSPHOESTERASE DOMAIN-CONTAINING PROTEIN"/>
    <property type="match status" value="1"/>
</dbReference>
<reference evidence="2" key="1">
    <citation type="journal article" date="2020" name="mSystems">
        <title>Genome- and Community-Level Interaction Insights into Carbon Utilization and Element Cycling Functions of Hydrothermarchaeota in Hydrothermal Sediment.</title>
        <authorList>
            <person name="Zhou Z."/>
            <person name="Liu Y."/>
            <person name="Xu W."/>
            <person name="Pan J."/>
            <person name="Luo Z.H."/>
            <person name="Li M."/>
        </authorList>
    </citation>
    <scope>NUCLEOTIDE SEQUENCE [LARGE SCALE GENOMIC DNA]</scope>
    <source>
        <strain evidence="2">HyVt-92</strain>
    </source>
</reference>
<dbReference type="Proteomes" id="UP000886070">
    <property type="component" value="Unassembled WGS sequence"/>
</dbReference>
<gene>
    <name evidence="2" type="ORF">ENL39_01780</name>
</gene>
<dbReference type="AlphaFoldDB" id="A0A7V5HYC3"/>
<evidence type="ECO:0000259" key="1">
    <source>
        <dbReference type="Pfam" id="PF00149"/>
    </source>
</evidence>
<dbReference type="EMBL" id="DRTT01000054">
    <property type="protein sequence ID" value="HHF98200.1"/>
    <property type="molecule type" value="Genomic_DNA"/>
</dbReference>
<organism evidence="2">
    <name type="scientific">Aerophobetes bacterium</name>
    <dbReference type="NCBI Taxonomy" id="2030807"/>
    <lineage>
        <taxon>Bacteria</taxon>
        <taxon>Candidatus Aerophobota</taxon>
    </lineage>
</organism>
<dbReference type="SUPFAM" id="SSF56300">
    <property type="entry name" value="Metallo-dependent phosphatases"/>
    <property type="match status" value="1"/>
</dbReference>
<dbReference type="Pfam" id="PF00149">
    <property type="entry name" value="Metallophos"/>
    <property type="match status" value="1"/>
</dbReference>
<dbReference type="GO" id="GO:0016787">
    <property type="term" value="F:hydrolase activity"/>
    <property type="evidence" value="ECO:0007669"/>
    <property type="project" value="InterPro"/>
</dbReference>
<accession>A0A7V5HYC3</accession>
<sequence>MKILAVADKVHPLLYDYFDKERFSDVDLIISAGDLRPKFLSFLVSMLNKPCYYVRGNHDIIYEQQPPLGCKNIDGKVVTYKGVRIVGFEGCRWYGGRGVEYTERQMAFKVVKAKLKIWTKGGIDIVVAHAPPKGIHDGKDLCHVGFCSFLKLIEKYKPQYFIHGHTHPNYGYTRGIMTEFKETKVVNVYGYYVFEVKPKKATNSRGVMQK</sequence>
<proteinExistence type="predicted"/>
<dbReference type="InterPro" id="IPR029052">
    <property type="entry name" value="Metallo-depent_PP-like"/>
</dbReference>